<comment type="caution">
    <text evidence="7">The sequence shown here is derived from an EMBL/GenBank/DDBJ whole genome shotgun (WGS) entry which is preliminary data.</text>
</comment>
<accession>A0A2G3E3X5</accession>
<reference evidence="7 8" key="1">
    <citation type="submission" date="2017-10" db="EMBL/GenBank/DDBJ databases">
        <title>Resolving the taxonomy of Roseburia spp., Eubacterium rectale and Agathobacter spp. through phylogenomic analysis.</title>
        <authorList>
            <person name="Sheridan P.O."/>
            <person name="Walker A.W."/>
            <person name="Duncan S.H."/>
            <person name="Scott K.P."/>
            <person name="Toole P.W.O."/>
            <person name="Luis P."/>
            <person name="Flint H.J."/>
        </authorList>
    </citation>
    <scope>NUCLEOTIDE SEQUENCE [LARGE SCALE GENOMIC DNA]</scope>
    <source>
        <strain evidence="7 8">JK623</strain>
    </source>
</reference>
<dbReference type="InterPro" id="IPR050492">
    <property type="entry name" value="Bact_metal-bind_prot9"/>
</dbReference>
<evidence type="ECO:0000256" key="3">
    <source>
        <dbReference type="ARBA" id="ARBA00022729"/>
    </source>
</evidence>
<feature type="region of interest" description="Disordered" evidence="5">
    <location>
        <begin position="130"/>
        <end position="151"/>
    </location>
</feature>
<sequence>MKKLISLLVAALVLTLAVGCGKADAKKSDSSSKELSVVTTIFPEYDWVKQIVGDTSEADITMLLDNGVDLHSYQPNADDIIKISDCDVFIYVGGESDEWVDDVLKEATNKDMVVINLLETLGNRIKEEEVVEGMQGEEEEEDADEEEEGPEYDEHVWLSLKNSSVLVQAIADGIAKADPDNKDAYEKNAAAYIKQLQDLDAKYEDAVANAGTKTLLFGDRFPFRYLVDDYKLDYYAAFVGCSAETEASFETITFLAGKVDELGLKNIMQIESADGRIAQTIIDNTKNKNQTVLTMDSMQSVTAQHVADGANYLAIMEKNLEILKQALQ</sequence>
<dbReference type="Gene3D" id="3.40.50.1980">
    <property type="entry name" value="Nitrogenase molybdenum iron protein domain"/>
    <property type="match status" value="2"/>
</dbReference>
<dbReference type="PANTHER" id="PTHR42953">
    <property type="entry name" value="HIGH-AFFINITY ZINC UPTAKE SYSTEM PROTEIN ZNUA-RELATED"/>
    <property type="match status" value="1"/>
</dbReference>
<dbReference type="GO" id="GO:0046872">
    <property type="term" value="F:metal ion binding"/>
    <property type="evidence" value="ECO:0007669"/>
    <property type="project" value="InterPro"/>
</dbReference>
<keyword evidence="3 6" id="KW-0732">Signal</keyword>
<dbReference type="PROSITE" id="PS51257">
    <property type="entry name" value="PROKAR_LIPOPROTEIN"/>
    <property type="match status" value="1"/>
</dbReference>
<feature type="coiled-coil region" evidence="4">
    <location>
        <begin position="182"/>
        <end position="209"/>
    </location>
</feature>
<evidence type="ECO:0000256" key="6">
    <source>
        <dbReference type="SAM" id="SignalP"/>
    </source>
</evidence>
<feature type="signal peptide" evidence="6">
    <location>
        <begin position="1"/>
        <end position="25"/>
    </location>
</feature>
<feature type="chain" id="PRO_5013619489" evidence="6">
    <location>
        <begin position="26"/>
        <end position="328"/>
    </location>
</feature>
<evidence type="ECO:0000313" key="8">
    <source>
        <dbReference type="Proteomes" id="UP000224563"/>
    </source>
</evidence>
<dbReference type="EMBL" id="PDYG01000019">
    <property type="protein sequence ID" value="PHU37978.1"/>
    <property type="molecule type" value="Genomic_DNA"/>
</dbReference>
<evidence type="ECO:0000256" key="2">
    <source>
        <dbReference type="ARBA" id="ARBA00022448"/>
    </source>
</evidence>
<keyword evidence="4" id="KW-0175">Coiled coil</keyword>
<dbReference type="Pfam" id="PF01297">
    <property type="entry name" value="ZnuA"/>
    <property type="match status" value="1"/>
</dbReference>
<evidence type="ECO:0000256" key="4">
    <source>
        <dbReference type="SAM" id="Coils"/>
    </source>
</evidence>
<evidence type="ECO:0000256" key="5">
    <source>
        <dbReference type="SAM" id="MobiDB-lite"/>
    </source>
</evidence>
<reference evidence="7 8" key="2">
    <citation type="submission" date="2017-10" db="EMBL/GenBank/DDBJ databases">
        <authorList>
            <person name="Banno H."/>
            <person name="Chua N.-H."/>
        </authorList>
    </citation>
    <scope>NUCLEOTIDE SEQUENCE [LARGE SCALE GENOMIC DNA]</scope>
    <source>
        <strain evidence="7 8">JK623</strain>
    </source>
</reference>
<gene>
    <name evidence="7" type="ORF">CSX02_05190</name>
</gene>
<protein>
    <submittedName>
        <fullName evidence="7">Zinc ABC transporter substrate-binding protein</fullName>
    </submittedName>
</protein>
<keyword evidence="2" id="KW-0813">Transport</keyword>
<evidence type="ECO:0000313" key="7">
    <source>
        <dbReference type="EMBL" id="PHU37978.1"/>
    </source>
</evidence>
<keyword evidence="8" id="KW-1185">Reference proteome</keyword>
<dbReference type="SUPFAM" id="SSF53807">
    <property type="entry name" value="Helical backbone' metal receptor"/>
    <property type="match status" value="1"/>
</dbReference>
<proteinExistence type="inferred from homology"/>
<dbReference type="PANTHER" id="PTHR42953:SF3">
    <property type="entry name" value="HIGH-AFFINITY ZINC UPTAKE SYSTEM PROTEIN ZNUA"/>
    <property type="match status" value="1"/>
</dbReference>
<dbReference type="Proteomes" id="UP000224563">
    <property type="component" value="Unassembled WGS sequence"/>
</dbReference>
<comment type="similarity">
    <text evidence="1">Belongs to the bacterial solute-binding protein 9 family.</text>
</comment>
<organism evidence="7 8">
    <name type="scientific">Agathobacter ruminis</name>
    <dbReference type="NCBI Taxonomy" id="1712665"/>
    <lineage>
        <taxon>Bacteria</taxon>
        <taxon>Bacillati</taxon>
        <taxon>Bacillota</taxon>
        <taxon>Clostridia</taxon>
        <taxon>Lachnospirales</taxon>
        <taxon>Lachnospiraceae</taxon>
        <taxon>Agathobacter</taxon>
    </lineage>
</organism>
<dbReference type="AlphaFoldDB" id="A0A2G3E3X5"/>
<name>A0A2G3E3X5_9FIRM</name>
<dbReference type="RefSeq" id="WP_099385873.1">
    <property type="nucleotide sequence ID" value="NZ_JANSWH010000069.1"/>
</dbReference>
<dbReference type="InterPro" id="IPR006127">
    <property type="entry name" value="ZnuA-like"/>
</dbReference>
<dbReference type="GO" id="GO:0030001">
    <property type="term" value="P:metal ion transport"/>
    <property type="evidence" value="ECO:0007669"/>
    <property type="project" value="InterPro"/>
</dbReference>
<evidence type="ECO:0000256" key="1">
    <source>
        <dbReference type="ARBA" id="ARBA00011028"/>
    </source>
</evidence>